<dbReference type="InterPro" id="IPR025197">
    <property type="entry name" value="DUF4116"/>
</dbReference>
<protein>
    <recommendedName>
        <fullName evidence="2">DUF4116 domain-containing protein</fullName>
    </recommendedName>
</protein>
<feature type="region of interest" description="Disordered" evidence="1">
    <location>
        <begin position="207"/>
        <end position="226"/>
    </location>
</feature>
<dbReference type="AlphaFoldDB" id="A0A812JS31"/>
<keyword evidence="4" id="KW-1185">Reference proteome</keyword>
<evidence type="ECO:0000256" key="1">
    <source>
        <dbReference type="SAM" id="MobiDB-lite"/>
    </source>
</evidence>
<evidence type="ECO:0000313" key="4">
    <source>
        <dbReference type="Proteomes" id="UP000649617"/>
    </source>
</evidence>
<feature type="compositionally biased region" description="Basic residues" evidence="1">
    <location>
        <begin position="214"/>
        <end position="223"/>
    </location>
</feature>
<comment type="caution">
    <text evidence="3">The sequence shown here is derived from an EMBL/GenBank/DDBJ whole genome shotgun (WGS) entry which is preliminary data.</text>
</comment>
<dbReference type="Pfam" id="PF13475">
    <property type="entry name" value="DUF4116"/>
    <property type="match status" value="2"/>
</dbReference>
<feature type="domain" description="DUF4116" evidence="2">
    <location>
        <begin position="158"/>
        <end position="201"/>
    </location>
</feature>
<sequence>HVSEKYKHNLLSMVGVGLHSDKELVVACAENGCSKLEEIREDLRADEDVLRAVVTGNPMELDKMPAAIKEDRSFVLELLRRQGDALKFANAFCDDRECVEAAVLQSPLSFQWASVRLRGDKDLALQAIDAWTPPTWPILPADQRETPLRFASRELRADKEVMLRAVTRDGKALALAEATLRMDREVVTAAINNNGMALEYVLSPKDIHEDRQGRSKPGKAGYRRRQESAGDLLQDVELLVTAAKRHCRAIHFCPKHLRKEVEELVKQKK</sequence>
<dbReference type="EMBL" id="CAJNIZ010002592">
    <property type="protein sequence ID" value="CAE7212400.1"/>
    <property type="molecule type" value="Genomic_DNA"/>
</dbReference>
<feature type="domain" description="DUF4116" evidence="2">
    <location>
        <begin position="71"/>
        <end position="118"/>
    </location>
</feature>
<reference evidence="3" key="1">
    <citation type="submission" date="2021-02" db="EMBL/GenBank/DDBJ databases">
        <authorList>
            <person name="Dougan E. K."/>
            <person name="Rhodes N."/>
            <person name="Thang M."/>
            <person name="Chan C."/>
        </authorList>
    </citation>
    <scope>NUCLEOTIDE SEQUENCE</scope>
</reference>
<organism evidence="3 4">
    <name type="scientific">Symbiodinium pilosum</name>
    <name type="common">Dinoflagellate</name>
    <dbReference type="NCBI Taxonomy" id="2952"/>
    <lineage>
        <taxon>Eukaryota</taxon>
        <taxon>Sar</taxon>
        <taxon>Alveolata</taxon>
        <taxon>Dinophyceae</taxon>
        <taxon>Suessiales</taxon>
        <taxon>Symbiodiniaceae</taxon>
        <taxon>Symbiodinium</taxon>
    </lineage>
</organism>
<evidence type="ECO:0000259" key="2">
    <source>
        <dbReference type="Pfam" id="PF13475"/>
    </source>
</evidence>
<dbReference type="Proteomes" id="UP000649617">
    <property type="component" value="Unassembled WGS sequence"/>
</dbReference>
<name>A0A812JS31_SYMPI</name>
<accession>A0A812JS31</accession>
<gene>
    <name evidence="3" type="ORF">SPIL2461_LOCUS2382</name>
</gene>
<evidence type="ECO:0000313" key="3">
    <source>
        <dbReference type="EMBL" id="CAE7212400.1"/>
    </source>
</evidence>
<dbReference type="OrthoDB" id="429013at2759"/>
<proteinExistence type="predicted"/>
<feature type="non-terminal residue" evidence="3">
    <location>
        <position position="269"/>
    </location>
</feature>